<evidence type="ECO:0000259" key="2">
    <source>
        <dbReference type="Pfam" id="PF22422"/>
    </source>
</evidence>
<keyword evidence="4" id="KW-1185">Reference proteome</keyword>
<dbReference type="Pfam" id="PF14742">
    <property type="entry name" value="GDE_N_bis"/>
    <property type="match status" value="1"/>
</dbReference>
<dbReference type="EMBL" id="VLKN01000005">
    <property type="protein sequence ID" value="TWI01718.1"/>
    <property type="molecule type" value="Genomic_DNA"/>
</dbReference>
<name>A0A562L265_9GAMM</name>
<dbReference type="GO" id="GO:0005975">
    <property type="term" value="P:carbohydrate metabolic process"/>
    <property type="evidence" value="ECO:0007669"/>
    <property type="project" value="InterPro"/>
</dbReference>
<protein>
    <submittedName>
        <fullName evidence="3">Glycogen debranching enzyme</fullName>
    </submittedName>
</protein>
<dbReference type="InterPro" id="IPR012341">
    <property type="entry name" value="6hp_glycosidase-like_sf"/>
</dbReference>
<dbReference type="Gene3D" id="1.50.10.10">
    <property type="match status" value="1"/>
</dbReference>
<feature type="domain" description="Putative glycogen debranching enzyme N-terminal" evidence="1">
    <location>
        <begin position="40"/>
        <end position="246"/>
    </location>
</feature>
<evidence type="ECO:0000259" key="1">
    <source>
        <dbReference type="Pfam" id="PF14742"/>
    </source>
</evidence>
<dbReference type="AlphaFoldDB" id="A0A562L265"/>
<reference evidence="3 4" key="1">
    <citation type="journal article" date="2015" name="Stand. Genomic Sci.">
        <title>Genomic Encyclopedia of Bacterial and Archaeal Type Strains, Phase III: the genomes of soil and plant-associated and newly described type strains.</title>
        <authorList>
            <person name="Whitman W.B."/>
            <person name="Woyke T."/>
            <person name="Klenk H.P."/>
            <person name="Zhou Y."/>
            <person name="Lilburn T.G."/>
            <person name="Beck B.J."/>
            <person name="De Vos P."/>
            <person name="Vandamme P."/>
            <person name="Eisen J.A."/>
            <person name="Garrity G."/>
            <person name="Hugenholtz P."/>
            <person name="Kyrpides N.C."/>
        </authorList>
    </citation>
    <scope>NUCLEOTIDE SEQUENCE [LARGE SCALE GENOMIC DNA]</scope>
    <source>
        <strain evidence="3 4">CGMCC 1.10821</strain>
    </source>
</reference>
<accession>A0A562L265</accession>
<evidence type="ECO:0000313" key="4">
    <source>
        <dbReference type="Proteomes" id="UP000315167"/>
    </source>
</evidence>
<proteinExistence type="predicted"/>
<feature type="domain" description="Mannosylglycerate hydrolase MGH1-like glycoside hydrolase" evidence="2">
    <location>
        <begin position="403"/>
        <end position="628"/>
    </location>
</feature>
<dbReference type="InterPro" id="IPR032856">
    <property type="entry name" value="GDE_N_bis"/>
</dbReference>
<dbReference type="SUPFAM" id="SSF48208">
    <property type="entry name" value="Six-hairpin glycosidases"/>
    <property type="match status" value="1"/>
</dbReference>
<dbReference type="OrthoDB" id="9761875at2"/>
<comment type="caution">
    <text evidence="3">The sequence shown here is derived from an EMBL/GenBank/DDBJ whole genome shotgun (WGS) entry which is preliminary data.</text>
</comment>
<dbReference type="InterPro" id="IPR008928">
    <property type="entry name" value="6-hairpin_glycosidase_sf"/>
</dbReference>
<dbReference type="Pfam" id="PF22422">
    <property type="entry name" value="MGH1-like_GH"/>
    <property type="match status" value="1"/>
</dbReference>
<sequence length="767" mass="85724">MPYSVRLQRDDVSAHQGSADAGVRRLVRLRTRDEATHIGRGDTVFSTRNEGFVEGEREQGLFVHRTRLLSLYRCFVSGRRPIPVTLSQVRQDSWLGYYIAAAPSQDGDADSPDHVAQNALELRISRVVGEGMHEHYDITNYTPEPVRFRLALEVDADFADLEETRGERQQRGTLDRRWRRAGDAHELMFDYHAQHRFSHQGERGTAHVRRSLTLRIRNDGESPTRRGRRITFTIELPPQGRWHACLDWIAGVDGEPLPTPACDAFADVEAADQDGALFLREATVFTTAESTTLAGVVTEALARAKFDLAALRLPRFDHGARAWTIAAGAPAYVALFGRDTIVTAGQAAMLGPEMLRGTLIEMVSWQGSERNDWRDEQPGRILHEAHSGPLALLNYKPQARYYGSISSSGLFPAALAQLWQWTGDRDAVAPLIEPALRALRWLDSCTDPRGFHACTTRSRKGVKNQTWKDSDDSIRYEDGTEVAQPVATCEEQGIAYAARMAMAEVLSAFDRRDEARRLRREAQAFKRRFNDAYWMEDEGVFALALDPQGRQVRSIASNALHCVYSGIADDAFVPRIFERLLAPDMFSGWGIRTLSSQHPSYNPYAYHRGTVWPAEHGPFAFAACRHGLHDCLERICRSQFEAASLFDFRRLPECFSGHPRDAEHPFPAIYPAANAPQAWSASTVPALVQAMLGLRPSAPEALLRIDPNLPAWLPDITLGGLRVGNAVASLRFHRGDDGHTSYEVLDLRGELRISTEKPGNGESREVG</sequence>
<dbReference type="Proteomes" id="UP000315167">
    <property type="component" value="Unassembled WGS sequence"/>
</dbReference>
<evidence type="ECO:0000313" key="3">
    <source>
        <dbReference type="EMBL" id="TWI01718.1"/>
    </source>
</evidence>
<dbReference type="InterPro" id="IPR054491">
    <property type="entry name" value="MGH1-like_GH"/>
</dbReference>
<organism evidence="3 4">
    <name type="scientific">Luteimonas cucumeris</name>
    <dbReference type="NCBI Taxonomy" id="985012"/>
    <lineage>
        <taxon>Bacteria</taxon>
        <taxon>Pseudomonadati</taxon>
        <taxon>Pseudomonadota</taxon>
        <taxon>Gammaproteobacteria</taxon>
        <taxon>Lysobacterales</taxon>
        <taxon>Lysobacteraceae</taxon>
        <taxon>Luteimonas</taxon>
    </lineage>
</organism>
<gene>
    <name evidence="3" type="ORF">IP90_02278</name>
</gene>